<dbReference type="Gene3D" id="3.40.50.20">
    <property type="match status" value="1"/>
</dbReference>
<organism evidence="6 7">
    <name type="scientific">Gottfriedia luciferensis</name>
    <dbReference type="NCBI Taxonomy" id="178774"/>
    <lineage>
        <taxon>Bacteria</taxon>
        <taxon>Bacillati</taxon>
        <taxon>Bacillota</taxon>
        <taxon>Bacilli</taxon>
        <taxon>Bacillales</taxon>
        <taxon>Bacillaceae</taxon>
        <taxon>Gottfriedia</taxon>
    </lineage>
</organism>
<evidence type="ECO:0000313" key="6">
    <source>
        <dbReference type="EMBL" id="ODG92061.1"/>
    </source>
</evidence>
<dbReference type="Pfam" id="PF08443">
    <property type="entry name" value="RimK"/>
    <property type="match status" value="1"/>
</dbReference>
<dbReference type="SUPFAM" id="SSF56059">
    <property type="entry name" value="Glutathione synthetase ATP-binding domain-like"/>
    <property type="match status" value="1"/>
</dbReference>
<dbReference type="InterPro" id="IPR011761">
    <property type="entry name" value="ATP-grasp"/>
</dbReference>
<protein>
    <submittedName>
        <fullName evidence="6">RimK family alpha-L-glutamate ligase</fullName>
    </submittedName>
</protein>
<reference evidence="6 7" key="1">
    <citation type="submission" date="2016-07" db="EMBL/GenBank/DDBJ databases">
        <authorList>
            <person name="Townsley L."/>
            <person name="Shank E.A."/>
        </authorList>
    </citation>
    <scope>NUCLEOTIDE SEQUENCE [LARGE SCALE GENOMIC DNA]</scope>
    <source>
        <strain evidence="6 7">CH01</strain>
    </source>
</reference>
<comment type="caution">
    <text evidence="6">The sequence shown here is derived from an EMBL/GenBank/DDBJ whole genome shotgun (WGS) entry which is preliminary data.</text>
</comment>
<gene>
    <name evidence="6" type="ORF">BED47_05415</name>
</gene>
<dbReference type="GO" id="GO:0016874">
    <property type="term" value="F:ligase activity"/>
    <property type="evidence" value="ECO:0007669"/>
    <property type="project" value="UniProtKB-KW"/>
</dbReference>
<evidence type="ECO:0000256" key="3">
    <source>
        <dbReference type="ARBA" id="ARBA00022840"/>
    </source>
</evidence>
<dbReference type="PANTHER" id="PTHR21621:SF2">
    <property type="entry name" value="COENZYME GAMMA-F420-2:ALPHA-L-GLUTAMATE LIGASE"/>
    <property type="match status" value="1"/>
</dbReference>
<dbReference type="Gene3D" id="3.30.1490.20">
    <property type="entry name" value="ATP-grasp fold, A domain"/>
    <property type="match status" value="1"/>
</dbReference>
<dbReference type="PANTHER" id="PTHR21621">
    <property type="entry name" value="RIBOSOMAL PROTEIN S6 MODIFICATION PROTEIN"/>
    <property type="match status" value="1"/>
</dbReference>
<keyword evidence="2 4" id="KW-0547">Nucleotide-binding</keyword>
<dbReference type="RefSeq" id="WP_069033833.1">
    <property type="nucleotide sequence ID" value="NZ_MDKC01000013.1"/>
</dbReference>
<dbReference type="InterPro" id="IPR013651">
    <property type="entry name" value="ATP-grasp_RimK-type"/>
</dbReference>
<keyword evidence="7" id="KW-1185">Reference proteome</keyword>
<keyword evidence="1" id="KW-0479">Metal-binding</keyword>
<name>A0ABX2ZQL8_9BACI</name>
<dbReference type="InterPro" id="IPR004666">
    <property type="entry name" value="Rp_bS6_RimK/Lys_biosynth_LsyX"/>
</dbReference>
<sequence>MKKFKGWIVFNGHITATKFTELFEWLQDTAIAKGIDVSLVKHYELIPVIEKGQAILKGKFANERPDFVIFWDKDVHLARHLENMGLKLYNSARTIEVCDDKALTFQALSNFNIPMPKTITAPLLFPNCDLTNYDFYDEVIQELGFPLIIKESFGSFGRQVYLVENREDFFKKVDELKHKPHIYQEFIESSRGTDIRIQVVGKQVVTAVLRKSESDFRANVTNGGKMYKYEPTEEQINLALQCSEILGADFAGIDLLFGEDGKTYICEVNSNAHFKNIYLCTDVDTTKYIIDYIIWDLEKNV</sequence>
<accession>A0ABX2ZQL8</accession>
<evidence type="ECO:0000259" key="5">
    <source>
        <dbReference type="PROSITE" id="PS50975"/>
    </source>
</evidence>
<evidence type="ECO:0000256" key="2">
    <source>
        <dbReference type="ARBA" id="ARBA00022741"/>
    </source>
</evidence>
<keyword evidence="6" id="KW-0436">Ligase</keyword>
<dbReference type="Gene3D" id="3.30.470.20">
    <property type="entry name" value="ATP-grasp fold, B domain"/>
    <property type="match status" value="1"/>
</dbReference>
<dbReference type="InterPro" id="IPR013815">
    <property type="entry name" value="ATP_grasp_subdomain_1"/>
</dbReference>
<dbReference type="Proteomes" id="UP000094580">
    <property type="component" value="Unassembled WGS sequence"/>
</dbReference>
<feature type="domain" description="ATP-grasp" evidence="5">
    <location>
        <begin position="105"/>
        <end position="294"/>
    </location>
</feature>
<dbReference type="PROSITE" id="PS50975">
    <property type="entry name" value="ATP_GRASP"/>
    <property type="match status" value="1"/>
</dbReference>
<dbReference type="EMBL" id="MDKC01000013">
    <property type="protein sequence ID" value="ODG92061.1"/>
    <property type="molecule type" value="Genomic_DNA"/>
</dbReference>
<dbReference type="NCBIfam" id="TIGR00768">
    <property type="entry name" value="rimK_fam"/>
    <property type="match status" value="1"/>
</dbReference>
<evidence type="ECO:0000256" key="4">
    <source>
        <dbReference type="PROSITE-ProRule" id="PRU00409"/>
    </source>
</evidence>
<evidence type="ECO:0000256" key="1">
    <source>
        <dbReference type="ARBA" id="ARBA00022723"/>
    </source>
</evidence>
<proteinExistence type="predicted"/>
<evidence type="ECO:0000313" key="7">
    <source>
        <dbReference type="Proteomes" id="UP000094580"/>
    </source>
</evidence>
<keyword evidence="3 4" id="KW-0067">ATP-binding</keyword>